<gene>
    <name evidence="2" type="ORF">F6453_1370</name>
</gene>
<dbReference type="AlphaFoldDB" id="A0A833JQB9"/>
<feature type="signal peptide" evidence="1">
    <location>
        <begin position="1"/>
        <end position="19"/>
    </location>
</feature>
<comment type="caution">
    <text evidence="2">The sequence shown here is derived from an EMBL/GenBank/DDBJ whole genome shotgun (WGS) entry which is preliminary data.</text>
</comment>
<evidence type="ECO:0000256" key="1">
    <source>
        <dbReference type="SAM" id="SignalP"/>
    </source>
</evidence>
<dbReference type="Proteomes" id="UP000469950">
    <property type="component" value="Unassembled WGS sequence"/>
</dbReference>
<reference evidence="2 3" key="1">
    <citation type="submission" date="2019-10" db="EMBL/GenBank/DDBJ databases">
        <title>Draft genome sequence of Marinobacter hydrocarbonoclasticus NCT7M from the microbiome of the marine copepod.</title>
        <authorList>
            <person name="Nuttall R."/>
            <person name="Sharma G."/>
            <person name="Moisander P."/>
        </authorList>
    </citation>
    <scope>NUCLEOTIDE SEQUENCE [LARGE SCALE GENOMIC DNA]</scope>
    <source>
        <strain evidence="2 3">NCT7M</strain>
    </source>
</reference>
<proteinExistence type="predicted"/>
<protein>
    <submittedName>
        <fullName evidence="2">Uncharacterized protein</fullName>
    </submittedName>
</protein>
<dbReference type="EMBL" id="WBMP01000005">
    <property type="protein sequence ID" value="KAE8546124.1"/>
    <property type="molecule type" value="Genomic_DNA"/>
</dbReference>
<keyword evidence="1" id="KW-0732">Signal</keyword>
<organism evidence="2 3">
    <name type="scientific">Marinobacter nauticus</name>
    <name type="common">Marinobacter hydrocarbonoclasticus</name>
    <name type="synonym">Marinobacter aquaeolei</name>
    <dbReference type="NCBI Taxonomy" id="2743"/>
    <lineage>
        <taxon>Bacteria</taxon>
        <taxon>Pseudomonadati</taxon>
        <taxon>Pseudomonadota</taxon>
        <taxon>Gammaproteobacteria</taxon>
        <taxon>Pseudomonadales</taxon>
        <taxon>Marinobacteraceae</taxon>
        <taxon>Marinobacter</taxon>
    </lineage>
</organism>
<dbReference type="RefSeq" id="WP_153740361.1">
    <property type="nucleotide sequence ID" value="NZ_WBMP01000005.1"/>
</dbReference>
<sequence length="104" mass="11810">MRNFTLAAGLLVASSTVAADTVYDPFFACESRQAFEEATLMNARGDTRGLDHLVRQKRCFQVDVGTEYSVVDVNTDHNPRDWVKLRIYDGDSSFEVFSWLGFTY</sequence>
<feature type="chain" id="PRO_5032933333" evidence="1">
    <location>
        <begin position="20"/>
        <end position="104"/>
    </location>
</feature>
<name>A0A833JQB9_MARNT</name>
<evidence type="ECO:0000313" key="2">
    <source>
        <dbReference type="EMBL" id="KAE8546124.1"/>
    </source>
</evidence>
<accession>A0A833JQB9</accession>
<evidence type="ECO:0000313" key="3">
    <source>
        <dbReference type="Proteomes" id="UP000469950"/>
    </source>
</evidence>